<dbReference type="EMBL" id="JANPWB010000001">
    <property type="protein sequence ID" value="KAJ1217652.1"/>
    <property type="molecule type" value="Genomic_DNA"/>
</dbReference>
<feature type="compositionally biased region" description="Basic and acidic residues" evidence="1">
    <location>
        <begin position="1"/>
        <end position="12"/>
    </location>
</feature>
<keyword evidence="3" id="KW-1185">Reference proteome</keyword>
<dbReference type="Proteomes" id="UP001066276">
    <property type="component" value="Chromosome 1_1"/>
</dbReference>
<evidence type="ECO:0000256" key="1">
    <source>
        <dbReference type="SAM" id="MobiDB-lite"/>
    </source>
</evidence>
<reference evidence="2" key="1">
    <citation type="journal article" date="2022" name="bioRxiv">
        <title>Sequencing and chromosome-scale assembly of the giantPleurodeles waltlgenome.</title>
        <authorList>
            <person name="Brown T."/>
            <person name="Elewa A."/>
            <person name="Iarovenko S."/>
            <person name="Subramanian E."/>
            <person name="Araus A.J."/>
            <person name="Petzold A."/>
            <person name="Susuki M."/>
            <person name="Suzuki K.-i.T."/>
            <person name="Hayashi T."/>
            <person name="Toyoda A."/>
            <person name="Oliveira C."/>
            <person name="Osipova E."/>
            <person name="Leigh N.D."/>
            <person name="Simon A."/>
            <person name="Yun M.H."/>
        </authorList>
    </citation>
    <scope>NUCLEOTIDE SEQUENCE</scope>
    <source>
        <strain evidence="2">20211129_DDA</strain>
        <tissue evidence="2">Liver</tissue>
    </source>
</reference>
<name>A0AAV7WY81_PLEWA</name>
<sequence length="271" mass="31243">MLTKPAADKVEADNSATGKLREEETEEDNGAPVTRSFLEGLFTSLRDDIQEVKRDLLQDLKVVCQELEEAGERVATLEKHENARGEEIEQLQQEIIWLQDQQIKLHVHAEDLENWSRRNNIQIRGAPTGAEEEYVLADARAIFHQILGESLDREVCIDRVHRVRPPHVPPADILACIHNVPLKESILGMAREQHPLNFRGHTLLLYMDLAAITLQKQKDFRPFISHLRDKRVPYSWGHPFRLIFRWEGKLHQLHSLKVAYNWRSPGGESQG</sequence>
<proteinExistence type="predicted"/>
<protein>
    <recommendedName>
        <fullName evidence="4">L1 transposable element RRM domain-containing protein</fullName>
    </recommendedName>
</protein>
<dbReference type="PANTHER" id="PTHR11505">
    <property type="entry name" value="L1 TRANSPOSABLE ELEMENT-RELATED"/>
    <property type="match status" value="1"/>
</dbReference>
<evidence type="ECO:0008006" key="4">
    <source>
        <dbReference type="Google" id="ProtNLM"/>
    </source>
</evidence>
<evidence type="ECO:0000313" key="3">
    <source>
        <dbReference type="Proteomes" id="UP001066276"/>
    </source>
</evidence>
<dbReference type="AlphaFoldDB" id="A0AAV7WY81"/>
<evidence type="ECO:0000313" key="2">
    <source>
        <dbReference type="EMBL" id="KAJ1217652.1"/>
    </source>
</evidence>
<dbReference type="InterPro" id="IPR004244">
    <property type="entry name" value="Transposase_22"/>
</dbReference>
<dbReference type="Gene3D" id="3.30.70.1820">
    <property type="entry name" value="L1 transposable element, RRM domain"/>
    <property type="match status" value="1"/>
</dbReference>
<feature type="region of interest" description="Disordered" evidence="1">
    <location>
        <begin position="1"/>
        <end position="34"/>
    </location>
</feature>
<organism evidence="2 3">
    <name type="scientific">Pleurodeles waltl</name>
    <name type="common">Iberian ribbed newt</name>
    <dbReference type="NCBI Taxonomy" id="8319"/>
    <lineage>
        <taxon>Eukaryota</taxon>
        <taxon>Metazoa</taxon>
        <taxon>Chordata</taxon>
        <taxon>Craniata</taxon>
        <taxon>Vertebrata</taxon>
        <taxon>Euteleostomi</taxon>
        <taxon>Amphibia</taxon>
        <taxon>Batrachia</taxon>
        <taxon>Caudata</taxon>
        <taxon>Salamandroidea</taxon>
        <taxon>Salamandridae</taxon>
        <taxon>Pleurodelinae</taxon>
        <taxon>Pleurodeles</taxon>
    </lineage>
</organism>
<gene>
    <name evidence="2" type="ORF">NDU88_005245</name>
</gene>
<comment type="caution">
    <text evidence="2">The sequence shown here is derived from an EMBL/GenBank/DDBJ whole genome shotgun (WGS) entry which is preliminary data.</text>
</comment>
<accession>A0AAV7WY81</accession>